<comment type="caution">
    <text evidence="3">The sequence shown here is derived from an EMBL/GenBank/DDBJ whole genome shotgun (WGS) entry which is preliminary data.</text>
</comment>
<keyword evidence="3" id="KW-0132">Cell division</keyword>
<evidence type="ECO:0000313" key="3">
    <source>
        <dbReference type="EMBL" id="TLQ06921.1"/>
    </source>
</evidence>
<sequence length="271" mass="29796">MMVFILSMSLFGMATMVSELLPELKVGLVEFKVEYFLFIPLSLAILFHPLHAAVGAALGRIIFGEIMLGKFEALGEIESFLALVLSLYIAGIIVRDPSNKKMVGFAAILAVMIDQFISMAVDIGKVWIGVEELEAVPGLFESIVVIEGFAFLNDVLFSGILFAMLPTMYLVPKLYGKIEPLLGMKPKTKDLHVPFSDIITPRFIGGAVIVGVVAFVAEAFSESEYAPSFEWAYAAENEFLFTVISLIVAALVSILILWKVMSKREKLNSTR</sequence>
<feature type="transmembrane region" description="Helical" evidence="1">
    <location>
        <begin position="240"/>
        <end position="261"/>
    </location>
</feature>
<protein>
    <submittedName>
        <fullName evidence="3">Cell division protein FtsQ</fullName>
    </submittedName>
</protein>
<keyword evidence="3" id="KW-0131">Cell cycle</keyword>
<keyword evidence="1" id="KW-0472">Membrane</keyword>
<evidence type="ECO:0000259" key="2">
    <source>
        <dbReference type="Pfam" id="PF26509"/>
    </source>
</evidence>
<feature type="domain" description="DUF8171" evidence="2">
    <location>
        <begin position="2"/>
        <end position="266"/>
    </location>
</feature>
<dbReference type="InterPro" id="IPR058484">
    <property type="entry name" value="DUF8171"/>
</dbReference>
<dbReference type="AlphaFoldDB" id="A0A5R9C2G1"/>
<feature type="transmembrane region" description="Helical" evidence="1">
    <location>
        <begin position="199"/>
        <end position="220"/>
    </location>
</feature>
<dbReference type="Proteomes" id="UP000307201">
    <property type="component" value="Unassembled WGS sequence"/>
</dbReference>
<dbReference type="RefSeq" id="WP_138472073.1">
    <property type="nucleotide sequence ID" value="NZ_VBTE01000022.1"/>
</dbReference>
<reference evidence="3 4" key="1">
    <citation type="submission" date="2019-05" db="EMBL/GenBank/DDBJ databases">
        <title>The metagenome of a microbial culture collection derived from dairy environment covers the genomic content of the human microbiome.</title>
        <authorList>
            <person name="Roder T."/>
            <person name="Wuthrich D."/>
            <person name="Sattari Z."/>
            <person name="Von Ah U."/>
            <person name="Bar C."/>
            <person name="Ronchi F."/>
            <person name="Macpherson A.J."/>
            <person name="Ganal-Vonarburg S.C."/>
            <person name="Bruggmann R."/>
            <person name="Vergeres G."/>
        </authorList>
    </citation>
    <scope>NUCLEOTIDE SEQUENCE [LARGE SCALE GENOMIC DNA]</scope>
    <source>
        <strain evidence="3 4">FAM 24235</strain>
    </source>
</reference>
<dbReference type="OrthoDB" id="512563at2"/>
<feature type="transmembrane region" description="Helical" evidence="1">
    <location>
        <begin position="35"/>
        <end position="59"/>
    </location>
</feature>
<accession>A0A5R9C2G1</accession>
<proteinExistence type="predicted"/>
<dbReference type="EMBL" id="VBTE01000022">
    <property type="protein sequence ID" value="TLQ06921.1"/>
    <property type="molecule type" value="Genomic_DNA"/>
</dbReference>
<keyword evidence="1" id="KW-0812">Transmembrane</keyword>
<feature type="transmembrane region" description="Helical" evidence="1">
    <location>
        <begin position="71"/>
        <end position="90"/>
    </location>
</feature>
<gene>
    <name evidence="3" type="ORF">FEZ48_07920</name>
</gene>
<evidence type="ECO:0000256" key="1">
    <source>
        <dbReference type="SAM" id="Phobius"/>
    </source>
</evidence>
<evidence type="ECO:0000313" key="4">
    <source>
        <dbReference type="Proteomes" id="UP000307201"/>
    </source>
</evidence>
<name>A0A5R9C2G1_9LACT</name>
<dbReference type="GO" id="GO:0051301">
    <property type="term" value="P:cell division"/>
    <property type="evidence" value="ECO:0007669"/>
    <property type="project" value="UniProtKB-KW"/>
</dbReference>
<feature type="transmembrane region" description="Helical" evidence="1">
    <location>
        <begin position="102"/>
        <end position="121"/>
    </location>
</feature>
<keyword evidence="1" id="KW-1133">Transmembrane helix</keyword>
<dbReference type="Pfam" id="PF26509">
    <property type="entry name" value="DUF8171"/>
    <property type="match status" value="1"/>
</dbReference>
<organism evidence="3 4">
    <name type="scientific">Marinilactibacillus psychrotolerans</name>
    <dbReference type="NCBI Taxonomy" id="191770"/>
    <lineage>
        <taxon>Bacteria</taxon>
        <taxon>Bacillati</taxon>
        <taxon>Bacillota</taxon>
        <taxon>Bacilli</taxon>
        <taxon>Lactobacillales</taxon>
        <taxon>Carnobacteriaceae</taxon>
        <taxon>Marinilactibacillus</taxon>
    </lineage>
</organism>